<accession>A0ABU8Y0K8</accession>
<dbReference type="EMBL" id="JBBLZC010000046">
    <property type="protein sequence ID" value="MEK0086129.1"/>
    <property type="molecule type" value="Genomic_DNA"/>
</dbReference>
<sequence length="90" mass="9456">MSNPDLHPVWAKVLGIAPEAARSLNPPGSASPLTQAIAAMTGASGPSHGWQATHRQQRPGAPVGIKKRLSPSLWISTVVTPGDARYPTHF</sequence>
<keyword evidence="3" id="KW-1185">Reference proteome</keyword>
<gene>
    <name evidence="2" type="ORF">U1T56_23475</name>
</gene>
<evidence type="ECO:0000313" key="2">
    <source>
        <dbReference type="EMBL" id="MEK0086129.1"/>
    </source>
</evidence>
<proteinExistence type="predicted"/>
<dbReference type="RefSeq" id="WP_418161971.1">
    <property type="nucleotide sequence ID" value="NZ_JBBLZC010000046.1"/>
</dbReference>
<protein>
    <submittedName>
        <fullName evidence="2">Uncharacterized protein</fullName>
    </submittedName>
</protein>
<reference evidence="2 3" key="1">
    <citation type="submission" date="2024-01" db="EMBL/GenBank/DDBJ databases">
        <title>Multi-omics insights into the function and evolution of sodium benzoate biodegradation pathways in Benzoatithermus flavus gen. nov., sp. nov. from hot spring.</title>
        <authorList>
            <person name="Hu C.-J."/>
            <person name="Li W.-J."/>
        </authorList>
    </citation>
    <scope>NUCLEOTIDE SEQUENCE [LARGE SCALE GENOMIC DNA]</scope>
    <source>
        <strain evidence="2 3">SYSU G07066</strain>
    </source>
</reference>
<comment type="caution">
    <text evidence="2">The sequence shown here is derived from an EMBL/GenBank/DDBJ whole genome shotgun (WGS) entry which is preliminary data.</text>
</comment>
<dbReference type="Proteomes" id="UP001375743">
    <property type="component" value="Unassembled WGS sequence"/>
</dbReference>
<evidence type="ECO:0000313" key="3">
    <source>
        <dbReference type="Proteomes" id="UP001375743"/>
    </source>
</evidence>
<organism evidence="2 3">
    <name type="scientific">Benzoatithermus flavus</name>
    <dbReference type="NCBI Taxonomy" id="3108223"/>
    <lineage>
        <taxon>Bacteria</taxon>
        <taxon>Pseudomonadati</taxon>
        <taxon>Pseudomonadota</taxon>
        <taxon>Alphaproteobacteria</taxon>
        <taxon>Geminicoccales</taxon>
        <taxon>Geminicoccaceae</taxon>
        <taxon>Benzoatithermus</taxon>
    </lineage>
</organism>
<evidence type="ECO:0000256" key="1">
    <source>
        <dbReference type="SAM" id="MobiDB-lite"/>
    </source>
</evidence>
<name>A0ABU8Y0K8_9PROT</name>
<feature type="region of interest" description="Disordered" evidence="1">
    <location>
        <begin position="42"/>
        <end position="65"/>
    </location>
</feature>